<dbReference type="PANTHER" id="PTHR10091">
    <property type="entry name" value="ALDOSE-1-EPIMERASE"/>
    <property type="match status" value="1"/>
</dbReference>
<dbReference type="Pfam" id="PF01263">
    <property type="entry name" value="Aldose_epim"/>
    <property type="match status" value="1"/>
</dbReference>
<dbReference type="SUPFAM" id="SSF74650">
    <property type="entry name" value="Galactose mutarotase-like"/>
    <property type="match status" value="1"/>
</dbReference>
<dbReference type="InterPro" id="IPR018052">
    <property type="entry name" value="Ald1_epimerase_CS"/>
</dbReference>
<evidence type="ECO:0000256" key="10">
    <source>
        <dbReference type="ARBA" id="ARBA00022553"/>
    </source>
</evidence>
<dbReference type="InterPro" id="IPR011013">
    <property type="entry name" value="Gal_mutarotase_sf_dom"/>
</dbReference>
<gene>
    <name evidence="18" type="ORF">HMJ29_16470</name>
</gene>
<dbReference type="InterPro" id="IPR015443">
    <property type="entry name" value="Aldose_1-epimerase"/>
</dbReference>
<reference evidence="18 19" key="1">
    <citation type="submission" date="2020-05" db="EMBL/GenBank/DDBJ databases">
        <title>Complete genome sequence of Hymenobacter sp. TS19 in Coasted Sand Dune.</title>
        <authorList>
            <person name="Lee J.-H."/>
            <person name="Jung J.-H."/>
            <person name="Jeong S."/>
            <person name="Zhao L."/>
            <person name="Kim M.-K."/>
            <person name="Seo H.-S."/>
            <person name="Lim S."/>
        </authorList>
    </citation>
    <scope>NUCLEOTIDE SEQUENCE [LARGE SCALE GENOMIC DNA]</scope>
    <source>
        <strain evidence="18 19">TS19</strain>
    </source>
</reference>
<keyword evidence="13 14" id="KW-0119">Carbohydrate metabolism</keyword>
<dbReference type="PANTHER" id="PTHR10091:SF0">
    <property type="entry name" value="GALACTOSE MUTAROTASE"/>
    <property type="match status" value="1"/>
</dbReference>
<dbReference type="GO" id="GO:0006006">
    <property type="term" value="P:glucose metabolic process"/>
    <property type="evidence" value="ECO:0007669"/>
    <property type="project" value="TreeGrafter"/>
</dbReference>
<evidence type="ECO:0000256" key="15">
    <source>
        <dbReference type="PIRSR" id="PIRSR005096-1"/>
    </source>
</evidence>
<dbReference type="UniPathway" id="UPA00242"/>
<evidence type="ECO:0000256" key="17">
    <source>
        <dbReference type="PIRSR" id="PIRSR005096-3"/>
    </source>
</evidence>
<sequence>MPTSTLFGKTSDGTEVQLYTLTNAHGLKATITNYGGTLTSLLVPDKTGKLGDVVLGFDTLNGYTNAQYLKEGPYFGALIGRYGNRIAKGKFTLDGKQYTLATNNGANSLHGGTQGFDKVVWQAEPGTSADGQTLTLTYRSEDGEEGYPGNLTVKVVYTLTNNDALRLDYTATADKATPINLTNHSYFNLNHGQAKDALGHILTLNANRFTVVDASLIPTGELRMVQGTPMDFRQPHAIGERIKQVPGDAPGGYDHNWVLADKMRPSPELAATVYEPVTGRTMDLYTDQPGVQFYSGNFLKGNLVGKGNTKYTQNYGFCLETQHFPDSPNQPNFPSTILKPGETFRSTTEYRFGVRK</sequence>
<evidence type="ECO:0000256" key="1">
    <source>
        <dbReference type="ARBA" id="ARBA00001614"/>
    </source>
</evidence>
<organism evidence="18 19">
    <name type="scientific">Hymenobacter taeanensis</name>
    <dbReference type="NCBI Taxonomy" id="2735321"/>
    <lineage>
        <taxon>Bacteria</taxon>
        <taxon>Pseudomonadati</taxon>
        <taxon>Bacteroidota</taxon>
        <taxon>Cytophagia</taxon>
        <taxon>Cytophagales</taxon>
        <taxon>Hymenobacteraceae</taxon>
        <taxon>Hymenobacter</taxon>
    </lineage>
</organism>
<evidence type="ECO:0000256" key="6">
    <source>
        <dbReference type="ARBA" id="ARBA00011245"/>
    </source>
</evidence>
<dbReference type="InterPro" id="IPR008183">
    <property type="entry name" value="Aldose_1/G6P_1-epimerase"/>
</dbReference>
<feature type="active site" description="Proton donor" evidence="15">
    <location>
        <position position="184"/>
    </location>
</feature>
<comment type="catalytic activity">
    <reaction evidence="1 14">
        <text>alpha-D-glucose = beta-D-glucose</text>
        <dbReference type="Rhea" id="RHEA:10264"/>
        <dbReference type="ChEBI" id="CHEBI:15903"/>
        <dbReference type="ChEBI" id="CHEBI:17925"/>
        <dbReference type="EC" id="5.1.3.3"/>
    </reaction>
</comment>
<comment type="pathway">
    <text evidence="4 14">Carbohydrate metabolism; hexose metabolism.</text>
</comment>
<dbReference type="GO" id="GO:0033499">
    <property type="term" value="P:galactose catabolic process via UDP-galactose, Leloir pathway"/>
    <property type="evidence" value="ECO:0007669"/>
    <property type="project" value="TreeGrafter"/>
</dbReference>
<dbReference type="GO" id="GO:0004034">
    <property type="term" value="F:aldose 1-epimerase activity"/>
    <property type="evidence" value="ECO:0007669"/>
    <property type="project" value="UniProtKB-EC"/>
</dbReference>
<keyword evidence="19" id="KW-1185">Reference proteome</keyword>
<feature type="active site" description="Proton acceptor" evidence="15">
    <location>
        <position position="320"/>
    </location>
</feature>
<protein>
    <recommendedName>
        <fullName evidence="8 14">Aldose 1-epimerase</fullName>
        <ecNumber evidence="7 14">5.1.3.3</ecNumber>
    </recommendedName>
</protein>
<evidence type="ECO:0000256" key="13">
    <source>
        <dbReference type="ARBA" id="ARBA00023277"/>
    </source>
</evidence>
<proteinExistence type="inferred from homology"/>
<dbReference type="Gene3D" id="2.70.98.10">
    <property type="match status" value="1"/>
</dbReference>
<keyword evidence="10" id="KW-0597">Phosphoprotein</keyword>
<comment type="cofactor">
    <cofactor evidence="2">
        <name>Ca(2+)</name>
        <dbReference type="ChEBI" id="CHEBI:29108"/>
    </cofactor>
</comment>
<keyword evidence="11" id="KW-0106">Calcium</keyword>
<comment type="subunit">
    <text evidence="6">Monomer.</text>
</comment>
<evidence type="ECO:0000256" key="7">
    <source>
        <dbReference type="ARBA" id="ARBA00013185"/>
    </source>
</evidence>
<dbReference type="GO" id="GO:0030246">
    <property type="term" value="F:carbohydrate binding"/>
    <property type="evidence" value="ECO:0007669"/>
    <property type="project" value="InterPro"/>
</dbReference>
<dbReference type="Proteomes" id="UP000501623">
    <property type="component" value="Chromosome"/>
</dbReference>
<dbReference type="PIRSF" id="PIRSF005096">
    <property type="entry name" value="GALM"/>
    <property type="match status" value="1"/>
</dbReference>
<evidence type="ECO:0000256" key="9">
    <source>
        <dbReference type="ARBA" id="ARBA00022490"/>
    </source>
</evidence>
<feature type="binding site" evidence="16">
    <location>
        <position position="254"/>
    </location>
    <ligand>
        <name>beta-D-galactose</name>
        <dbReference type="ChEBI" id="CHEBI:27667"/>
    </ligand>
</feature>
<comment type="subcellular location">
    <subcellularLocation>
        <location evidence="3">Cytoplasm</location>
    </subcellularLocation>
</comment>
<evidence type="ECO:0000313" key="19">
    <source>
        <dbReference type="Proteomes" id="UP000501623"/>
    </source>
</evidence>
<feature type="binding site" evidence="17">
    <location>
        <begin position="184"/>
        <end position="186"/>
    </location>
    <ligand>
        <name>beta-D-galactose</name>
        <dbReference type="ChEBI" id="CHEBI:27667"/>
    </ligand>
</feature>
<dbReference type="InterPro" id="IPR047215">
    <property type="entry name" value="Galactose_mutarotase-like"/>
</dbReference>
<evidence type="ECO:0000256" key="11">
    <source>
        <dbReference type="ARBA" id="ARBA00022837"/>
    </source>
</evidence>
<keyword evidence="12 14" id="KW-0413">Isomerase</keyword>
<evidence type="ECO:0000256" key="12">
    <source>
        <dbReference type="ARBA" id="ARBA00023235"/>
    </source>
</evidence>
<evidence type="ECO:0000256" key="8">
    <source>
        <dbReference type="ARBA" id="ARBA00014165"/>
    </source>
</evidence>
<dbReference type="FunFam" id="2.70.98.10:FF:000003">
    <property type="entry name" value="Aldose 1-epimerase"/>
    <property type="match status" value="1"/>
</dbReference>
<comment type="similarity">
    <text evidence="5 14">Belongs to the aldose epimerase family.</text>
</comment>
<keyword evidence="9" id="KW-0963">Cytoplasm</keyword>
<feature type="binding site" evidence="17">
    <location>
        <begin position="84"/>
        <end position="85"/>
    </location>
    <ligand>
        <name>beta-D-galactose</name>
        <dbReference type="ChEBI" id="CHEBI:27667"/>
    </ligand>
</feature>
<evidence type="ECO:0000256" key="16">
    <source>
        <dbReference type="PIRSR" id="PIRSR005096-2"/>
    </source>
</evidence>
<dbReference type="KEGG" id="hts:HMJ29_16470"/>
<dbReference type="PROSITE" id="PS00545">
    <property type="entry name" value="ALDOSE_1_EPIMERASE"/>
    <property type="match status" value="1"/>
</dbReference>
<dbReference type="CDD" id="cd09019">
    <property type="entry name" value="galactose_mutarotase_like"/>
    <property type="match status" value="1"/>
</dbReference>
<evidence type="ECO:0000256" key="2">
    <source>
        <dbReference type="ARBA" id="ARBA00001913"/>
    </source>
</evidence>
<evidence type="ECO:0000256" key="3">
    <source>
        <dbReference type="ARBA" id="ARBA00004496"/>
    </source>
</evidence>
<dbReference type="NCBIfam" id="NF008277">
    <property type="entry name" value="PRK11055.1"/>
    <property type="match status" value="1"/>
</dbReference>
<dbReference type="InterPro" id="IPR014718">
    <property type="entry name" value="GH-type_carb-bd"/>
</dbReference>
<dbReference type="EMBL" id="CP053538">
    <property type="protein sequence ID" value="QJX49299.1"/>
    <property type="molecule type" value="Genomic_DNA"/>
</dbReference>
<evidence type="ECO:0000256" key="14">
    <source>
        <dbReference type="PIRNR" id="PIRNR005096"/>
    </source>
</evidence>
<evidence type="ECO:0000313" key="18">
    <source>
        <dbReference type="EMBL" id="QJX49299.1"/>
    </source>
</evidence>
<dbReference type="AlphaFoldDB" id="A0A6M6BMW2"/>
<evidence type="ECO:0000256" key="5">
    <source>
        <dbReference type="ARBA" id="ARBA00006206"/>
    </source>
</evidence>
<dbReference type="EC" id="5.1.3.3" evidence="7 14"/>
<dbReference type="GO" id="GO:0005737">
    <property type="term" value="C:cytoplasm"/>
    <property type="evidence" value="ECO:0007669"/>
    <property type="project" value="UniProtKB-SubCell"/>
</dbReference>
<name>A0A6M6BMW2_9BACT</name>
<evidence type="ECO:0000256" key="4">
    <source>
        <dbReference type="ARBA" id="ARBA00005028"/>
    </source>
</evidence>
<accession>A0A6M6BMW2</accession>